<name>A0AAW4GII1_9GAMM</name>
<sequence>MFRSRTSLTVLLAMAGAGLALCLAMQVEAMQTSAPDTTDAASSIGPTAAQVAENARIREAIFNGEGGNPRFADYPVTKIYSGPTASLDLSDPRARMFRTRLSAALKDGEVGFAGEYTLVGWGCGTSCVSMTFISKRSGKLATPSLGGELGPMVVKVDPHSALVVAEGGEFDDNYARTGNFAFFYVLKGRALKLIRKVPLPVALGEE</sequence>
<reference evidence="2" key="2">
    <citation type="submission" date="2021-01" db="EMBL/GenBank/DDBJ databases">
        <authorList>
            <person name="Yu Y."/>
        </authorList>
    </citation>
    <scope>NUCLEOTIDE SEQUENCE</scope>
    <source>
        <strain evidence="2">As-5</strain>
        <strain evidence="3">As-6</strain>
    </source>
</reference>
<dbReference type="Proteomes" id="UP000749453">
    <property type="component" value="Unassembled WGS sequence"/>
</dbReference>
<keyword evidence="4" id="KW-1185">Reference proteome</keyword>
<feature type="chain" id="PRO_5043318864" evidence="1">
    <location>
        <begin position="30"/>
        <end position="206"/>
    </location>
</feature>
<comment type="caution">
    <text evidence="2">The sequence shown here is derived from an EMBL/GenBank/DDBJ whole genome shotgun (WGS) entry which is preliminary data.</text>
</comment>
<dbReference type="RefSeq" id="WP_205404487.1">
    <property type="nucleotide sequence ID" value="NZ_JAFFTA010000021.1"/>
</dbReference>
<evidence type="ECO:0000313" key="2">
    <source>
        <dbReference type="EMBL" id="MBM9914593.1"/>
    </source>
</evidence>
<evidence type="ECO:0000256" key="1">
    <source>
        <dbReference type="SAM" id="SignalP"/>
    </source>
</evidence>
<accession>A0AAW4GII1</accession>
<dbReference type="AlphaFoldDB" id="A0AAW4GII1"/>
<feature type="signal peptide" evidence="1">
    <location>
        <begin position="1"/>
        <end position="29"/>
    </location>
</feature>
<dbReference type="EMBL" id="JAFFTA010000021">
    <property type="protein sequence ID" value="MBM9914593.1"/>
    <property type="molecule type" value="Genomic_DNA"/>
</dbReference>
<gene>
    <name evidence="2" type="ORF">JJW18_14060</name>
    <name evidence="3" type="ORF">JJW19_09800</name>
</gene>
<reference evidence="4" key="1">
    <citation type="submission" date="2021-01" db="EMBL/GenBank/DDBJ databases">
        <title>Stenotrophomonas maltophilia.</title>
        <authorList>
            <person name="Yu Y."/>
        </authorList>
    </citation>
    <scope>NUCLEOTIDE SEQUENCE [LARGE SCALE GENOMIC DNA]</scope>
    <source>
        <strain evidence="4">As-6</strain>
    </source>
</reference>
<dbReference type="EMBL" id="JAFFTB010000014">
    <property type="protein sequence ID" value="MBM9938437.1"/>
    <property type="molecule type" value="Genomic_DNA"/>
</dbReference>
<evidence type="ECO:0000313" key="3">
    <source>
        <dbReference type="EMBL" id="MBM9938437.1"/>
    </source>
</evidence>
<dbReference type="Proteomes" id="UP000784064">
    <property type="component" value="Unassembled WGS sequence"/>
</dbReference>
<protein>
    <submittedName>
        <fullName evidence="2">Uncharacterized protein</fullName>
    </submittedName>
</protein>
<organism evidence="2 5">
    <name type="scientific">Stenotrophomonas lactitubi</name>
    <dbReference type="NCBI Taxonomy" id="2045214"/>
    <lineage>
        <taxon>Bacteria</taxon>
        <taxon>Pseudomonadati</taxon>
        <taxon>Pseudomonadota</taxon>
        <taxon>Gammaproteobacteria</taxon>
        <taxon>Lysobacterales</taxon>
        <taxon>Lysobacteraceae</taxon>
        <taxon>Stenotrophomonas</taxon>
    </lineage>
</organism>
<keyword evidence="1" id="KW-0732">Signal</keyword>
<evidence type="ECO:0000313" key="5">
    <source>
        <dbReference type="Proteomes" id="UP000784064"/>
    </source>
</evidence>
<evidence type="ECO:0000313" key="4">
    <source>
        <dbReference type="Proteomes" id="UP000749453"/>
    </source>
</evidence>
<proteinExistence type="predicted"/>